<dbReference type="GO" id="GO:0003725">
    <property type="term" value="F:double-stranded RNA binding"/>
    <property type="evidence" value="ECO:0007669"/>
    <property type="project" value="UniProtKB-UniRule"/>
</dbReference>
<evidence type="ECO:0000313" key="17">
    <source>
        <dbReference type="Proteomes" id="UP000233293"/>
    </source>
</evidence>
<evidence type="ECO:0000256" key="5">
    <source>
        <dbReference type="ARBA" id="ARBA00022490"/>
    </source>
</evidence>
<comment type="function">
    <text evidence="13">Required for the formation of a threonylcarbamoyl group on adenosine at position 37 (t(6)A37) in tRNAs that read codons beginning with adenine.</text>
</comment>
<feature type="binding site" evidence="14">
    <location>
        <position position="57"/>
    </location>
    <ligand>
        <name>ATP</name>
        <dbReference type="ChEBI" id="CHEBI:30616"/>
    </ligand>
</feature>
<evidence type="ECO:0000256" key="13">
    <source>
        <dbReference type="PIRNR" id="PIRNR004930"/>
    </source>
</evidence>
<evidence type="ECO:0000256" key="7">
    <source>
        <dbReference type="ARBA" id="ARBA00022694"/>
    </source>
</evidence>
<dbReference type="Pfam" id="PF03481">
    <property type="entry name" value="Sua5_C"/>
    <property type="match status" value="1"/>
</dbReference>
<evidence type="ECO:0000256" key="9">
    <source>
        <dbReference type="ARBA" id="ARBA00022741"/>
    </source>
</evidence>
<dbReference type="Gene3D" id="3.40.50.11030">
    <property type="entry name" value="Threonylcarbamoyl-AMP synthase, C-terminal domain"/>
    <property type="match status" value="1"/>
</dbReference>
<evidence type="ECO:0000259" key="15">
    <source>
        <dbReference type="PROSITE" id="PS51163"/>
    </source>
</evidence>
<keyword evidence="9 13" id="KW-0547">Nucleotide-binding</keyword>
<evidence type="ECO:0000313" key="16">
    <source>
        <dbReference type="EMBL" id="PKU26074.1"/>
    </source>
</evidence>
<keyword evidence="8 13" id="KW-0548">Nucleotidyltransferase</keyword>
<dbReference type="AlphaFoldDB" id="A0A2N3Q094"/>
<feature type="binding site" evidence="14">
    <location>
        <position position="30"/>
    </location>
    <ligand>
        <name>L-threonine</name>
        <dbReference type="ChEBI" id="CHEBI:57926"/>
    </ligand>
</feature>
<keyword evidence="6 13" id="KW-0808">Transferase</keyword>
<feature type="binding site" evidence="14">
    <location>
        <position position="139"/>
    </location>
    <ligand>
        <name>ATP</name>
        <dbReference type="ChEBI" id="CHEBI:30616"/>
    </ligand>
</feature>
<feature type="binding site" evidence="14">
    <location>
        <position position="147"/>
    </location>
    <ligand>
        <name>ATP</name>
        <dbReference type="ChEBI" id="CHEBI:30616"/>
    </ligand>
</feature>
<dbReference type="InterPro" id="IPR010923">
    <property type="entry name" value="T(6)A37_SUA5"/>
</dbReference>
<dbReference type="Gene3D" id="3.90.870.10">
    <property type="entry name" value="DHBP synthase"/>
    <property type="match status" value="1"/>
</dbReference>
<feature type="binding site" evidence="14">
    <location>
        <position position="191"/>
    </location>
    <ligand>
        <name>ATP</name>
        <dbReference type="ChEBI" id="CHEBI:30616"/>
    </ligand>
</feature>
<proteinExistence type="inferred from homology"/>
<dbReference type="RefSeq" id="WP_101249035.1">
    <property type="nucleotide sequence ID" value="NZ_PIUM01000002.1"/>
</dbReference>
<dbReference type="InterPro" id="IPR006070">
    <property type="entry name" value="Sua5-like_dom"/>
</dbReference>
<comment type="subcellular location">
    <subcellularLocation>
        <location evidence="1 13">Cytoplasm</location>
    </subcellularLocation>
</comment>
<keyword evidence="10 13" id="KW-0067">ATP-binding</keyword>
<dbReference type="Proteomes" id="UP000233293">
    <property type="component" value="Unassembled WGS sequence"/>
</dbReference>
<dbReference type="GO" id="GO:0000049">
    <property type="term" value="F:tRNA binding"/>
    <property type="evidence" value="ECO:0007669"/>
    <property type="project" value="TreeGrafter"/>
</dbReference>
<keyword evidence="5 13" id="KW-0963">Cytoplasm</keyword>
<evidence type="ECO:0000256" key="2">
    <source>
        <dbReference type="ARBA" id="ARBA00007663"/>
    </source>
</evidence>
<dbReference type="PIRSF" id="PIRSF004930">
    <property type="entry name" value="Tln_factor_SUA5"/>
    <property type="match status" value="1"/>
</dbReference>
<evidence type="ECO:0000256" key="6">
    <source>
        <dbReference type="ARBA" id="ARBA00022679"/>
    </source>
</evidence>
<comment type="catalytic activity">
    <reaction evidence="12 13">
        <text>L-threonine + hydrogencarbonate + ATP = L-threonylcarbamoyladenylate + diphosphate + H2O</text>
        <dbReference type="Rhea" id="RHEA:36407"/>
        <dbReference type="ChEBI" id="CHEBI:15377"/>
        <dbReference type="ChEBI" id="CHEBI:17544"/>
        <dbReference type="ChEBI" id="CHEBI:30616"/>
        <dbReference type="ChEBI" id="CHEBI:33019"/>
        <dbReference type="ChEBI" id="CHEBI:57926"/>
        <dbReference type="ChEBI" id="CHEBI:73682"/>
        <dbReference type="EC" id="2.7.7.87"/>
    </reaction>
</comment>
<dbReference type="InterPro" id="IPR005145">
    <property type="entry name" value="Sua5_C"/>
</dbReference>
<dbReference type="GO" id="GO:0005524">
    <property type="term" value="F:ATP binding"/>
    <property type="evidence" value="ECO:0007669"/>
    <property type="project" value="UniProtKB-UniRule"/>
</dbReference>
<evidence type="ECO:0000256" key="3">
    <source>
        <dbReference type="ARBA" id="ARBA00012584"/>
    </source>
</evidence>
<comment type="similarity">
    <text evidence="2 13">Belongs to the SUA5 family.</text>
</comment>
<feature type="domain" description="YrdC-like" evidence="15">
    <location>
        <begin position="8"/>
        <end position="195"/>
    </location>
</feature>
<reference evidence="17" key="1">
    <citation type="submission" date="2017-12" db="EMBL/GenBank/DDBJ databases">
        <title>Draft genome sequence of Telmatospirillum siberiense 26-4b1T, an acidotolerant peatland alphaproteobacterium potentially involved in sulfur cycling.</title>
        <authorList>
            <person name="Hausmann B."/>
            <person name="Pjevac P."/>
            <person name="Schreck K."/>
            <person name="Herbold C.W."/>
            <person name="Daims H."/>
            <person name="Wagner M."/>
            <person name="Pester M."/>
            <person name="Loy A."/>
        </authorList>
    </citation>
    <scope>NUCLEOTIDE SEQUENCE [LARGE SCALE GENOMIC DNA]</scope>
    <source>
        <strain evidence="17">26-4b1</strain>
    </source>
</reference>
<dbReference type="Pfam" id="PF01300">
    <property type="entry name" value="Sua5_yciO_yrdC"/>
    <property type="match status" value="1"/>
</dbReference>
<dbReference type="FunFam" id="3.90.870.10:FF:000009">
    <property type="entry name" value="Threonylcarbamoyl-AMP synthase, putative"/>
    <property type="match status" value="1"/>
</dbReference>
<sequence length="314" mass="32479">MSIIAPTAAAIAEAAGLLRSGSLVAFPTETVYGLGGDATNDLAVAAIFAAKGRPAFNPLIIHGPNARSFEEAVIMDERAHRLAKRFWPGPLTMVLPRRPGSPVSLLASAGLDSVAVRVPSHPVALALFEAVGIPIAGPSANPSGRISPTTARHVDEGLGQALAMILDGGPCQVGVESTVIDLSTASPTLLRPGGVTLETLREILGDVWVAGADQPNAPRSPGMLSSHYAPNLPVRLNASNVRENEALLAFGRADGATLNLSPTGDLAEAAANLFSMLRSLDRNEFEGIAVMPIPENGLGLAINDRLRRAAAPRA</sequence>
<comment type="caution">
    <text evidence="16">The sequence shown here is derived from an EMBL/GenBank/DDBJ whole genome shotgun (WGS) entry which is preliminary data.</text>
</comment>
<feature type="binding site" evidence="14">
    <location>
        <position position="117"/>
    </location>
    <ligand>
        <name>L-threonine</name>
        <dbReference type="ChEBI" id="CHEBI:57926"/>
    </ligand>
</feature>
<evidence type="ECO:0000256" key="12">
    <source>
        <dbReference type="ARBA" id="ARBA00048366"/>
    </source>
</evidence>
<dbReference type="InterPro" id="IPR050156">
    <property type="entry name" value="TC-AMP_synthase_SUA5"/>
</dbReference>
<feature type="binding site" evidence="14">
    <location>
        <position position="53"/>
    </location>
    <ligand>
        <name>ATP</name>
        <dbReference type="ChEBI" id="CHEBI:30616"/>
    </ligand>
</feature>
<dbReference type="PROSITE" id="PS51163">
    <property type="entry name" value="YRDC"/>
    <property type="match status" value="1"/>
</dbReference>
<dbReference type="EMBL" id="PIUM01000002">
    <property type="protein sequence ID" value="PKU26074.1"/>
    <property type="molecule type" value="Genomic_DNA"/>
</dbReference>
<evidence type="ECO:0000256" key="10">
    <source>
        <dbReference type="ARBA" id="ARBA00022840"/>
    </source>
</evidence>
<dbReference type="SUPFAM" id="SSF55821">
    <property type="entry name" value="YrdC/RibB"/>
    <property type="match status" value="1"/>
</dbReference>
<feature type="binding site" evidence="14">
    <location>
        <position position="177"/>
    </location>
    <ligand>
        <name>L-threonine</name>
        <dbReference type="ChEBI" id="CHEBI:57926"/>
    </ligand>
</feature>
<name>A0A2N3Q094_9PROT</name>
<accession>A0A2N3Q094</accession>
<dbReference type="InterPro" id="IPR038385">
    <property type="entry name" value="Sua5/YwlC_C"/>
</dbReference>
<dbReference type="PANTHER" id="PTHR17490">
    <property type="entry name" value="SUA5"/>
    <property type="match status" value="1"/>
</dbReference>
<organism evidence="16 17">
    <name type="scientific">Telmatospirillum siberiense</name>
    <dbReference type="NCBI Taxonomy" id="382514"/>
    <lineage>
        <taxon>Bacteria</taxon>
        <taxon>Pseudomonadati</taxon>
        <taxon>Pseudomonadota</taxon>
        <taxon>Alphaproteobacteria</taxon>
        <taxon>Rhodospirillales</taxon>
        <taxon>Rhodospirillaceae</taxon>
        <taxon>Telmatospirillum</taxon>
    </lineage>
</organism>
<dbReference type="InterPro" id="IPR017945">
    <property type="entry name" value="DHBP_synth_RibB-like_a/b_dom"/>
</dbReference>
<dbReference type="NCBIfam" id="TIGR00057">
    <property type="entry name" value="L-threonylcarbamoyladenylate synthase"/>
    <property type="match status" value="1"/>
</dbReference>
<evidence type="ECO:0000256" key="11">
    <source>
        <dbReference type="ARBA" id="ARBA00029774"/>
    </source>
</evidence>
<evidence type="ECO:0000256" key="1">
    <source>
        <dbReference type="ARBA" id="ARBA00004496"/>
    </source>
</evidence>
<evidence type="ECO:0000256" key="4">
    <source>
        <dbReference type="ARBA" id="ARBA00015492"/>
    </source>
</evidence>
<feature type="binding site" evidence="14">
    <location>
        <position position="228"/>
    </location>
    <ligand>
        <name>ATP</name>
        <dbReference type="ChEBI" id="CHEBI:30616"/>
    </ligand>
</feature>
<dbReference type="GO" id="GO:0005737">
    <property type="term" value="C:cytoplasm"/>
    <property type="evidence" value="ECO:0007669"/>
    <property type="project" value="UniProtKB-SubCell"/>
</dbReference>
<gene>
    <name evidence="16" type="ORF">CWS72_02770</name>
</gene>
<dbReference type="GO" id="GO:0061710">
    <property type="term" value="F:L-threonylcarbamoyladenylate synthase"/>
    <property type="evidence" value="ECO:0007669"/>
    <property type="project" value="UniProtKB-EC"/>
</dbReference>
<protein>
    <recommendedName>
        <fullName evidence="4 13">Threonylcarbamoyl-AMP synthase</fullName>
        <shortName evidence="13">TC-AMP synthase</shortName>
        <ecNumber evidence="3 13">2.7.7.87</ecNumber>
    </recommendedName>
    <alternativeName>
        <fullName evidence="11 13">L-threonylcarbamoyladenylate synthase</fullName>
    </alternativeName>
</protein>
<dbReference type="GO" id="GO:0008033">
    <property type="term" value="P:tRNA processing"/>
    <property type="evidence" value="ECO:0007669"/>
    <property type="project" value="UniProtKB-KW"/>
</dbReference>
<evidence type="ECO:0000256" key="8">
    <source>
        <dbReference type="ARBA" id="ARBA00022695"/>
    </source>
</evidence>
<keyword evidence="17" id="KW-1185">Reference proteome</keyword>
<feature type="binding site" evidence="14">
    <location>
        <position position="62"/>
    </location>
    <ligand>
        <name>L-threonine</name>
        <dbReference type="ChEBI" id="CHEBI:57926"/>
    </ligand>
</feature>
<dbReference type="EC" id="2.7.7.87" evidence="3 13"/>
<keyword evidence="7 13" id="KW-0819">tRNA processing</keyword>
<dbReference type="GO" id="GO:0006450">
    <property type="term" value="P:regulation of translational fidelity"/>
    <property type="evidence" value="ECO:0007669"/>
    <property type="project" value="TreeGrafter"/>
</dbReference>
<dbReference type="PANTHER" id="PTHR17490:SF16">
    <property type="entry name" value="THREONYLCARBAMOYL-AMP SYNTHASE"/>
    <property type="match status" value="1"/>
</dbReference>
<dbReference type="OrthoDB" id="9814580at2"/>
<evidence type="ECO:0000256" key="14">
    <source>
        <dbReference type="PIRSR" id="PIRSR004930-1"/>
    </source>
</evidence>